<comment type="caution">
    <text evidence="1">The sequence shown here is derived from an EMBL/GenBank/DDBJ whole genome shotgun (WGS) entry which is preliminary data.</text>
</comment>
<name>A0ABR0K3I4_9EURO</name>
<protein>
    <submittedName>
        <fullName evidence="1">Uncharacterized protein</fullName>
    </submittedName>
</protein>
<accession>A0ABR0K3I4</accession>
<dbReference type="EMBL" id="JAVRRG010000126">
    <property type="protein sequence ID" value="KAK5082603.1"/>
    <property type="molecule type" value="Genomic_DNA"/>
</dbReference>
<keyword evidence="2" id="KW-1185">Reference proteome</keyword>
<proteinExistence type="predicted"/>
<dbReference type="Proteomes" id="UP001345013">
    <property type="component" value="Unassembled WGS sequence"/>
</dbReference>
<evidence type="ECO:0000313" key="2">
    <source>
        <dbReference type="Proteomes" id="UP001345013"/>
    </source>
</evidence>
<reference evidence="1 2" key="1">
    <citation type="submission" date="2023-08" db="EMBL/GenBank/DDBJ databases">
        <title>Black Yeasts Isolated from many extreme environments.</title>
        <authorList>
            <person name="Coleine C."/>
            <person name="Stajich J.E."/>
            <person name="Selbmann L."/>
        </authorList>
    </citation>
    <scope>NUCLEOTIDE SEQUENCE [LARGE SCALE GENOMIC DNA]</scope>
    <source>
        <strain evidence="1 2">CCFEE 5885</strain>
    </source>
</reference>
<dbReference type="PANTHER" id="PTHR38696">
    <property type="entry name" value="MEDIATOR OF RNA POLYMERASE II TRANSCRIPTION SUBUNIT 13"/>
    <property type="match status" value="1"/>
</dbReference>
<dbReference type="PANTHER" id="PTHR38696:SF1">
    <property type="entry name" value="MEDIATOR OF RNA POLYMERASE II TRANSCRIPTION SUBUNIT 13"/>
    <property type="match status" value="1"/>
</dbReference>
<sequence>MTAKDSVHGLAKAEETADKFFDDASCSSPPPYQTSLYASKFAVISMNMTDRLRLLQFPPADIARIQELIERAWPGGIQSSRTYNVAHEFKLKGNPWSSHDSWKVKSRRFMRMLLQGLYEMGWVHDAAVTMGRKQQQKDTLVFRKHATLLSATDFFTISFDGLTTVAVSEAPPELAQQLAQRFKQAGWSTESASVEERLEIRLKKAYWAANGQDNVVVRLMLLAIVETLEQFGFRIYASLRAADNLTNAYGEPDSLVCCRKAMTPDDTVVREDVDGPGLIDV</sequence>
<evidence type="ECO:0000313" key="1">
    <source>
        <dbReference type="EMBL" id="KAK5082603.1"/>
    </source>
</evidence>
<organism evidence="1 2">
    <name type="scientific">Lithohypha guttulata</name>
    <dbReference type="NCBI Taxonomy" id="1690604"/>
    <lineage>
        <taxon>Eukaryota</taxon>
        <taxon>Fungi</taxon>
        <taxon>Dikarya</taxon>
        <taxon>Ascomycota</taxon>
        <taxon>Pezizomycotina</taxon>
        <taxon>Eurotiomycetes</taxon>
        <taxon>Chaetothyriomycetidae</taxon>
        <taxon>Chaetothyriales</taxon>
        <taxon>Trichomeriaceae</taxon>
        <taxon>Lithohypha</taxon>
    </lineage>
</organism>
<gene>
    <name evidence="1" type="ORF">LTR24_007909</name>
</gene>